<name>A0AAV3RXW9_LITER</name>
<keyword evidence="3" id="KW-1185">Reference proteome</keyword>
<proteinExistence type="predicted"/>
<sequence>MCHDSSHVVRHVAPGQSHDDVACHIITITSATTSAVTPTWRQVLPCSVGVRIGFGRSWLDCCLVGSLVGPSFWAGSGQPLDTHPRRQGDDRDHQ</sequence>
<protein>
    <submittedName>
        <fullName evidence="2">Uncharacterized protein</fullName>
    </submittedName>
</protein>
<evidence type="ECO:0000313" key="3">
    <source>
        <dbReference type="Proteomes" id="UP001454036"/>
    </source>
</evidence>
<evidence type="ECO:0000256" key="1">
    <source>
        <dbReference type="SAM" id="MobiDB-lite"/>
    </source>
</evidence>
<feature type="compositionally biased region" description="Basic and acidic residues" evidence="1">
    <location>
        <begin position="82"/>
        <end position="94"/>
    </location>
</feature>
<dbReference type="AlphaFoldDB" id="A0AAV3RXW9"/>
<feature type="region of interest" description="Disordered" evidence="1">
    <location>
        <begin position="72"/>
        <end position="94"/>
    </location>
</feature>
<accession>A0AAV3RXW9</accession>
<comment type="caution">
    <text evidence="2">The sequence shown here is derived from an EMBL/GenBank/DDBJ whole genome shotgun (WGS) entry which is preliminary data.</text>
</comment>
<evidence type="ECO:0000313" key="2">
    <source>
        <dbReference type="EMBL" id="GAA0185217.1"/>
    </source>
</evidence>
<gene>
    <name evidence="2" type="ORF">LIER_32505</name>
</gene>
<organism evidence="2 3">
    <name type="scientific">Lithospermum erythrorhizon</name>
    <name type="common">Purple gromwell</name>
    <name type="synonym">Lithospermum officinale var. erythrorhizon</name>
    <dbReference type="NCBI Taxonomy" id="34254"/>
    <lineage>
        <taxon>Eukaryota</taxon>
        <taxon>Viridiplantae</taxon>
        <taxon>Streptophyta</taxon>
        <taxon>Embryophyta</taxon>
        <taxon>Tracheophyta</taxon>
        <taxon>Spermatophyta</taxon>
        <taxon>Magnoliopsida</taxon>
        <taxon>eudicotyledons</taxon>
        <taxon>Gunneridae</taxon>
        <taxon>Pentapetalae</taxon>
        <taxon>asterids</taxon>
        <taxon>lamiids</taxon>
        <taxon>Boraginales</taxon>
        <taxon>Boraginaceae</taxon>
        <taxon>Boraginoideae</taxon>
        <taxon>Lithospermeae</taxon>
        <taxon>Lithospermum</taxon>
    </lineage>
</organism>
<reference evidence="2 3" key="1">
    <citation type="submission" date="2024-01" db="EMBL/GenBank/DDBJ databases">
        <title>The complete chloroplast genome sequence of Lithospermum erythrorhizon: insights into the phylogenetic relationship among Boraginaceae species and the maternal lineages of purple gromwells.</title>
        <authorList>
            <person name="Okada T."/>
            <person name="Watanabe K."/>
        </authorList>
    </citation>
    <scope>NUCLEOTIDE SEQUENCE [LARGE SCALE GENOMIC DNA]</scope>
</reference>
<dbReference type="Proteomes" id="UP001454036">
    <property type="component" value="Unassembled WGS sequence"/>
</dbReference>
<dbReference type="EMBL" id="BAABME010012526">
    <property type="protein sequence ID" value="GAA0185217.1"/>
    <property type="molecule type" value="Genomic_DNA"/>
</dbReference>